<comment type="caution">
    <text evidence="1">The sequence shown here is derived from an EMBL/GenBank/DDBJ whole genome shotgun (WGS) entry which is preliminary data.</text>
</comment>
<organism evidence="1 2">
    <name type="scientific">Pollutimonas harenae</name>
    <dbReference type="NCBI Taxonomy" id="657015"/>
    <lineage>
        <taxon>Bacteria</taxon>
        <taxon>Pseudomonadati</taxon>
        <taxon>Pseudomonadota</taxon>
        <taxon>Betaproteobacteria</taxon>
        <taxon>Burkholderiales</taxon>
        <taxon>Alcaligenaceae</taxon>
        <taxon>Pollutimonas</taxon>
    </lineage>
</organism>
<sequence>MKQGLTAKERALQIELVRARAALERQSIVRGVRDLGSNLTPRSVFSSLFPRAASKSVSDWIFGLISLTRRYPLLTSGASALLSGVGKRRRLWRIGAGLLVSWQLARSLNRKPD</sequence>
<accession>A0A853H9D3</accession>
<keyword evidence="2" id="KW-1185">Reference proteome</keyword>
<dbReference type="AlphaFoldDB" id="A0A853H9D3"/>
<evidence type="ECO:0000313" key="1">
    <source>
        <dbReference type="EMBL" id="NYT87033.1"/>
    </source>
</evidence>
<proteinExistence type="predicted"/>
<dbReference type="OrthoDB" id="8639152at2"/>
<reference evidence="1 2" key="1">
    <citation type="submission" date="2020-07" db="EMBL/GenBank/DDBJ databases">
        <title>Taxonomic revisions and descriptions of new bacterial species based on genomic comparisons in the high-G+C-content subgroup of the family Alcaligenaceae.</title>
        <authorList>
            <person name="Szabo A."/>
            <person name="Felfoldi T."/>
        </authorList>
    </citation>
    <scope>NUCLEOTIDE SEQUENCE [LARGE SCALE GENOMIC DNA]</scope>
    <source>
        <strain evidence="1 2">DSM 25667</strain>
    </source>
</reference>
<gene>
    <name evidence="1" type="ORF">H0A62_15660</name>
</gene>
<protein>
    <recommendedName>
        <fullName evidence="3">YqjK-like protein</fullName>
    </recommendedName>
</protein>
<name>A0A853H9D3_9BURK</name>
<dbReference type="EMBL" id="JACCEV010000007">
    <property type="protein sequence ID" value="NYT87033.1"/>
    <property type="molecule type" value="Genomic_DNA"/>
</dbReference>
<evidence type="ECO:0000313" key="2">
    <source>
        <dbReference type="Proteomes" id="UP000554144"/>
    </source>
</evidence>
<dbReference type="Proteomes" id="UP000554144">
    <property type="component" value="Unassembled WGS sequence"/>
</dbReference>
<dbReference type="RefSeq" id="WP_130040641.1">
    <property type="nucleotide sequence ID" value="NZ_JACCEV010000007.1"/>
</dbReference>
<evidence type="ECO:0008006" key="3">
    <source>
        <dbReference type="Google" id="ProtNLM"/>
    </source>
</evidence>